<evidence type="ECO:0000313" key="5">
    <source>
        <dbReference type="Proteomes" id="UP000489600"/>
    </source>
</evidence>
<dbReference type="PANTHER" id="PTHR31623:SF122">
    <property type="entry name" value="HXXXD-TYPE ACYL-TRANSFERASE FAMILY PROTEIN"/>
    <property type="match status" value="1"/>
</dbReference>
<evidence type="ECO:0000256" key="2">
    <source>
        <dbReference type="ARBA" id="ARBA00022679"/>
    </source>
</evidence>
<comment type="similarity">
    <text evidence="1">Belongs to the plant acyltransferase family.</text>
</comment>
<protein>
    <submittedName>
        <fullName evidence="4">Uncharacterized protein</fullName>
    </submittedName>
</protein>
<dbReference type="OrthoDB" id="671439at2759"/>
<keyword evidence="3" id="KW-0012">Acyltransferase</keyword>
<dbReference type="Pfam" id="PF02458">
    <property type="entry name" value="Transferase"/>
    <property type="match status" value="1"/>
</dbReference>
<organism evidence="4 5">
    <name type="scientific">Arabis nemorensis</name>
    <dbReference type="NCBI Taxonomy" id="586526"/>
    <lineage>
        <taxon>Eukaryota</taxon>
        <taxon>Viridiplantae</taxon>
        <taxon>Streptophyta</taxon>
        <taxon>Embryophyta</taxon>
        <taxon>Tracheophyta</taxon>
        <taxon>Spermatophyta</taxon>
        <taxon>Magnoliopsida</taxon>
        <taxon>eudicotyledons</taxon>
        <taxon>Gunneridae</taxon>
        <taxon>Pentapetalae</taxon>
        <taxon>rosids</taxon>
        <taxon>malvids</taxon>
        <taxon>Brassicales</taxon>
        <taxon>Brassicaceae</taxon>
        <taxon>Arabideae</taxon>
        <taxon>Arabis</taxon>
    </lineage>
</organism>
<dbReference type="EMBL" id="CABITT030000003">
    <property type="protein sequence ID" value="VVA98936.1"/>
    <property type="molecule type" value="Genomic_DNA"/>
</dbReference>
<evidence type="ECO:0000256" key="1">
    <source>
        <dbReference type="ARBA" id="ARBA00009861"/>
    </source>
</evidence>
<reference evidence="4" key="1">
    <citation type="submission" date="2019-07" db="EMBL/GenBank/DDBJ databases">
        <authorList>
            <person name="Dittberner H."/>
        </authorList>
    </citation>
    <scope>NUCLEOTIDE SEQUENCE [LARGE SCALE GENOMIC DNA]</scope>
</reference>
<dbReference type="PANTHER" id="PTHR31623">
    <property type="entry name" value="F21J9.9"/>
    <property type="match status" value="1"/>
</dbReference>
<dbReference type="Proteomes" id="UP000489600">
    <property type="component" value="Unassembled WGS sequence"/>
</dbReference>
<dbReference type="Gene3D" id="3.30.559.10">
    <property type="entry name" value="Chloramphenicol acetyltransferase-like domain"/>
    <property type="match status" value="1"/>
</dbReference>
<keyword evidence="2" id="KW-0808">Transferase</keyword>
<comment type="caution">
    <text evidence="4">The sequence shown here is derived from an EMBL/GenBank/DDBJ whole genome shotgun (WGS) entry which is preliminary data.</text>
</comment>
<dbReference type="InterPro" id="IPR023213">
    <property type="entry name" value="CAT-like_dom_sf"/>
</dbReference>
<gene>
    <name evidence="4" type="ORF">ANE_LOCUS9381</name>
</gene>
<evidence type="ECO:0000313" key="4">
    <source>
        <dbReference type="EMBL" id="VVA98936.1"/>
    </source>
</evidence>
<dbReference type="GO" id="GO:0016746">
    <property type="term" value="F:acyltransferase activity"/>
    <property type="evidence" value="ECO:0007669"/>
    <property type="project" value="UniProtKB-KW"/>
</dbReference>
<accession>A0A565BDM1</accession>
<name>A0A565BDM1_9BRAS</name>
<dbReference type="AlphaFoldDB" id="A0A565BDM1"/>
<proteinExistence type="inferred from homology"/>
<evidence type="ECO:0000256" key="3">
    <source>
        <dbReference type="ARBA" id="ARBA00023315"/>
    </source>
</evidence>
<sequence>MTSWCGKPFYEVDFGWGSPVWTGLASKPEQDVVVVVLLDSKDGEGVEAWISLPEQDMSVFLRDQDLLAYAVLNPPVLT</sequence>
<keyword evidence="5" id="KW-1185">Reference proteome</keyword>